<dbReference type="Gene3D" id="3.40.50.300">
    <property type="entry name" value="P-loop containing nucleotide triphosphate hydrolases"/>
    <property type="match status" value="1"/>
</dbReference>
<keyword evidence="6" id="KW-0347">Helicase</keyword>
<dbReference type="GO" id="GO:0042555">
    <property type="term" value="C:MCM complex"/>
    <property type="evidence" value="ECO:0007669"/>
    <property type="project" value="TreeGrafter"/>
</dbReference>
<dbReference type="Pfam" id="PF00493">
    <property type="entry name" value="MCM"/>
    <property type="match status" value="1"/>
</dbReference>
<dbReference type="Pfam" id="PF17855">
    <property type="entry name" value="MCM_lid"/>
    <property type="match status" value="1"/>
</dbReference>
<dbReference type="EC" id="3.6.4.12" evidence="2"/>
<dbReference type="GO" id="GO:0006270">
    <property type="term" value="P:DNA replication initiation"/>
    <property type="evidence" value="ECO:0007669"/>
    <property type="project" value="TreeGrafter"/>
</dbReference>
<geneLocation type="nucleomorph" evidence="10"/>
<name>J7GAE1_9CRYP</name>
<evidence type="ECO:0000256" key="1">
    <source>
        <dbReference type="ARBA" id="ARBA00004229"/>
    </source>
</evidence>
<accession>J7GAE1</accession>
<reference evidence="10 11" key="1">
    <citation type="journal article" date="2012" name="Genome Biol. Evol.">
        <title>Nucleomorph genome sequence of the cryptophyte alga Chroomonas mesostigmatica CCMP1168 reveals lineage-specific gene loss and genome complexity.</title>
        <authorList>
            <person name="Moore C.E."/>
            <person name="Curtis B."/>
            <person name="Mills T."/>
            <person name="Tanifuji G."/>
            <person name="Archibald J.M."/>
        </authorList>
    </citation>
    <scope>NUCLEOTIDE SEQUENCE [LARGE SCALE GENOMIC DNA]</scope>
    <source>
        <strain evidence="10 11">CCMP1168</strain>
    </source>
</reference>
<keyword evidence="5" id="KW-0378">Hydrolase</keyword>
<dbReference type="PANTHER" id="PTHR11630">
    <property type="entry name" value="DNA REPLICATION LICENSING FACTOR MCM FAMILY MEMBER"/>
    <property type="match status" value="1"/>
</dbReference>
<dbReference type="InterPro" id="IPR041562">
    <property type="entry name" value="MCM_lid"/>
</dbReference>
<dbReference type="PROSITE" id="PS50051">
    <property type="entry name" value="MCM_2"/>
    <property type="match status" value="1"/>
</dbReference>
<dbReference type="InterPro" id="IPR001208">
    <property type="entry name" value="MCM_dom"/>
</dbReference>
<dbReference type="AlphaFoldDB" id="J7GAE1"/>
<feature type="domain" description="MCM C-terminal AAA(+) ATPase" evidence="9">
    <location>
        <begin position="331"/>
        <end position="537"/>
    </location>
</feature>
<dbReference type="InterPro" id="IPR027417">
    <property type="entry name" value="P-loop_NTPase"/>
</dbReference>
<evidence type="ECO:0000256" key="7">
    <source>
        <dbReference type="ARBA" id="ARBA00022840"/>
    </source>
</evidence>
<evidence type="ECO:0000256" key="4">
    <source>
        <dbReference type="ARBA" id="ARBA00022741"/>
    </source>
</evidence>
<evidence type="ECO:0000313" key="11">
    <source>
        <dbReference type="Proteomes" id="UP000243348"/>
    </source>
</evidence>
<dbReference type="GO" id="GO:0017116">
    <property type="term" value="F:single-stranded DNA helicase activity"/>
    <property type="evidence" value="ECO:0007669"/>
    <property type="project" value="TreeGrafter"/>
</dbReference>
<evidence type="ECO:0000256" key="6">
    <source>
        <dbReference type="ARBA" id="ARBA00022806"/>
    </source>
</evidence>
<sequence>MKAYGNYKRLLKIFFVSFYTEKLERKGIKNSIKKKNFKYLEKIKNIINEEENIFEFELKDLIKNFFPKELKWLFLSNTKRFLNIMRDAIDDIIEEVYPTVSFFLKKKLINKIQKSKNEKADEILNGKTSKILNFFQIIIKPLFNEYSDSISLLGANFIGKFIILTGYVVDFCPVKILAKKIFFVCSFCNTKISQNSNYEHFKPYIRCPKKKCNKEKSTDNLYLDTNLTNFEEFQEIKISQKFGEESIDSPLPTIKIKLFGNLVKPFKIGQRIKIGGILLPDHSFEKNYQNHIENVYVEALFIEKNMTLFAAQNDSSIIEKKIINMCKHENIYKTISNSIAPFVYGNTDLKKGFLLSLIGNQTLNPSYFSNFRENINICIIGDSNTSKTKILRYIAQLTPQGIYKNAKESLKFDLFFSQNKHKKMHQNTQNEFRTLFSDANIVCLDEIDRLKEKNIKFLYKILKYNSNIFPITNSINFYNEKNSTIIASSALEKNLSETKDSYWNENKRIEFFFQFDLIFLLSNYMGNSFEVNLAKHILYSHQFSSSCFFSKHNLIDKKILKSFILEAQKGIPYIHRDLANFIIYNYVIWKGCEKEFPRNQVSIRTIFTVIRLSFSLARLKFQKLVSRFDIKEAIRLIISSKKSYLNMPSNFRRDSMESSEYQIYFLIRNYSIKHRKTNLTLGYIEKFITEKGFTREKFVSCLRYFEELKIWTISVVQGELVFIN</sequence>
<keyword evidence="4" id="KW-0547">Nucleotide-binding</keyword>
<organism evidence="10 11">
    <name type="scientific">Chroomonas mesostigmatica CCMP1168</name>
    <dbReference type="NCBI Taxonomy" id="1195612"/>
    <lineage>
        <taxon>Eukaryota</taxon>
        <taxon>Cryptophyceae</taxon>
        <taxon>Pyrenomonadales</taxon>
        <taxon>Chroomonadaceae</taxon>
        <taxon>Chroomonas</taxon>
    </lineage>
</organism>
<dbReference type="SUPFAM" id="SSF50249">
    <property type="entry name" value="Nucleic acid-binding proteins"/>
    <property type="match status" value="1"/>
</dbReference>
<dbReference type="GO" id="GO:0006271">
    <property type="term" value="P:DNA strand elongation involved in DNA replication"/>
    <property type="evidence" value="ECO:0007669"/>
    <property type="project" value="TreeGrafter"/>
</dbReference>
<dbReference type="GO" id="GO:0005524">
    <property type="term" value="F:ATP binding"/>
    <property type="evidence" value="ECO:0007669"/>
    <property type="project" value="UniProtKB-KW"/>
</dbReference>
<dbReference type="GO" id="GO:0005634">
    <property type="term" value="C:nucleus"/>
    <property type="evidence" value="ECO:0007669"/>
    <property type="project" value="TreeGrafter"/>
</dbReference>
<keyword evidence="8" id="KW-0238">DNA-binding</keyword>
<dbReference type="Gene3D" id="2.40.50.140">
    <property type="entry name" value="Nucleic acid-binding proteins"/>
    <property type="match status" value="1"/>
</dbReference>
<comment type="subcellular location">
    <subcellularLocation>
        <location evidence="1">Plastid</location>
        <location evidence="1">Chloroplast</location>
    </subcellularLocation>
</comment>
<dbReference type="PANTHER" id="PTHR11630:SF26">
    <property type="entry name" value="DNA REPLICATION LICENSING FACTOR MCM7"/>
    <property type="match status" value="1"/>
</dbReference>
<proteinExistence type="predicted"/>
<dbReference type="Gene3D" id="3.30.1640.10">
    <property type="entry name" value="mini-chromosome maintenance (MCM) complex, chain A, domain 1"/>
    <property type="match status" value="1"/>
</dbReference>
<evidence type="ECO:0000256" key="3">
    <source>
        <dbReference type="ARBA" id="ARBA00022705"/>
    </source>
</evidence>
<dbReference type="SUPFAM" id="SSF52540">
    <property type="entry name" value="P-loop containing nucleoside triphosphate hydrolases"/>
    <property type="match status" value="1"/>
</dbReference>
<evidence type="ECO:0000259" key="9">
    <source>
        <dbReference type="PROSITE" id="PS50051"/>
    </source>
</evidence>
<dbReference type="Gene3D" id="2.20.28.10">
    <property type="match status" value="1"/>
</dbReference>
<dbReference type="EMBL" id="CP003681">
    <property type="protein sequence ID" value="AFP65445.1"/>
    <property type="molecule type" value="Genomic_DNA"/>
</dbReference>
<dbReference type="GO" id="GO:0003697">
    <property type="term" value="F:single-stranded DNA binding"/>
    <property type="evidence" value="ECO:0007669"/>
    <property type="project" value="TreeGrafter"/>
</dbReference>
<dbReference type="Pfam" id="PF14551">
    <property type="entry name" value="MCM_N"/>
    <property type="match status" value="1"/>
</dbReference>
<keyword evidence="3" id="KW-0235">DNA replication</keyword>
<evidence type="ECO:0000313" key="10">
    <source>
        <dbReference type="EMBL" id="AFP65445.1"/>
    </source>
</evidence>
<dbReference type="Pfam" id="PF17207">
    <property type="entry name" value="MCM_OB"/>
    <property type="match status" value="1"/>
</dbReference>
<evidence type="ECO:0000256" key="5">
    <source>
        <dbReference type="ARBA" id="ARBA00022801"/>
    </source>
</evidence>
<dbReference type="GO" id="GO:0016787">
    <property type="term" value="F:hydrolase activity"/>
    <property type="evidence" value="ECO:0007669"/>
    <property type="project" value="UniProtKB-KW"/>
</dbReference>
<keyword evidence="7" id="KW-0067">ATP-binding</keyword>
<protein>
    <recommendedName>
        <fullName evidence="2">DNA helicase</fullName>
        <ecNumber evidence="2">3.6.4.12</ecNumber>
    </recommendedName>
</protein>
<dbReference type="InterPro" id="IPR033762">
    <property type="entry name" value="MCM_OB"/>
</dbReference>
<evidence type="ECO:0000256" key="2">
    <source>
        <dbReference type="ARBA" id="ARBA00012551"/>
    </source>
</evidence>
<dbReference type="SMART" id="SM00350">
    <property type="entry name" value="MCM"/>
    <property type="match status" value="1"/>
</dbReference>
<dbReference type="InterPro" id="IPR027925">
    <property type="entry name" value="MCM_N"/>
</dbReference>
<dbReference type="InterPro" id="IPR012340">
    <property type="entry name" value="NA-bd_OB-fold"/>
</dbReference>
<dbReference type="GO" id="GO:0000727">
    <property type="term" value="P:double-strand break repair via break-induced replication"/>
    <property type="evidence" value="ECO:0007669"/>
    <property type="project" value="TreeGrafter"/>
</dbReference>
<dbReference type="InterPro" id="IPR031327">
    <property type="entry name" value="MCM"/>
</dbReference>
<gene>
    <name evidence="10" type="primary">mcm7</name>
    <name evidence="10" type="ORF">CMESO_274</name>
</gene>
<dbReference type="Proteomes" id="UP000243348">
    <property type="component" value="Nucleomorph 2"/>
</dbReference>
<evidence type="ECO:0000256" key="8">
    <source>
        <dbReference type="ARBA" id="ARBA00023125"/>
    </source>
</evidence>
<dbReference type="GO" id="GO:0009507">
    <property type="term" value="C:chloroplast"/>
    <property type="evidence" value="ECO:0007669"/>
    <property type="project" value="UniProtKB-SubCell"/>
</dbReference>
<keyword evidence="10" id="KW-0542">Nucleomorph</keyword>